<dbReference type="InterPro" id="IPR013785">
    <property type="entry name" value="Aldolase_TIM"/>
</dbReference>
<dbReference type="RefSeq" id="WP_386409883.1">
    <property type="nucleotide sequence ID" value="NZ_JBHTJH010000017.1"/>
</dbReference>
<evidence type="ECO:0000313" key="4">
    <source>
        <dbReference type="Proteomes" id="UP001596978"/>
    </source>
</evidence>
<keyword evidence="4" id="KW-1185">Reference proteome</keyword>
<dbReference type="EMBL" id="JBHTJH010000017">
    <property type="protein sequence ID" value="MFD0863654.1"/>
    <property type="molecule type" value="Genomic_DNA"/>
</dbReference>
<protein>
    <submittedName>
        <fullName evidence="3">CBS domain-containing protein</fullName>
    </submittedName>
</protein>
<gene>
    <name evidence="3" type="ORF">ACFQ1M_15665</name>
</gene>
<dbReference type="InterPro" id="IPR046342">
    <property type="entry name" value="CBS_dom_sf"/>
</dbReference>
<evidence type="ECO:0000259" key="2">
    <source>
        <dbReference type="Pfam" id="PF00571"/>
    </source>
</evidence>
<keyword evidence="1" id="KW-0129">CBS domain</keyword>
<comment type="caution">
    <text evidence="3">The sequence shown here is derived from an EMBL/GenBank/DDBJ whole genome shotgun (WGS) entry which is preliminary data.</text>
</comment>
<name>A0ABW3D0S0_9FLAO</name>
<accession>A0ABW3D0S0</accession>
<reference evidence="4" key="1">
    <citation type="journal article" date="2019" name="Int. J. Syst. Evol. Microbiol.">
        <title>The Global Catalogue of Microorganisms (GCM) 10K type strain sequencing project: providing services to taxonomists for standard genome sequencing and annotation.</title>
        <authorList>
            <consortium name="The Broad Institute Genomics Platform"/>
            <consortium name="The Broad Institute Genome Sequencing Center for Infectious Disease"/>
            <person name="Wu L."/>
            <person name="Ma J."/>
        </authorList>
    </citation>
    <scope>NUCLEOTIDE SEQUENCE [LARGE SCALE GENOMIC DNA]</scope>
    <source>
        <strain evidence="4">CCUG 62952</strain>
    </source>
</reference>
<dbReference type="Proteomes" id="UP001596978">
    <property type="component" value="Unassembled WGS sequence"/>
</dbReference>
<dbReference type="InterPro" id="IPR000644">
    <property type="entry name" value="CBS_dom"/>
</dbReference>
<organism evidence="3 4">
    <name type="scientific">Sungkyunkwania multivorans</name>
    <dbReference type="NCBI Taxonomy" id="1173618"/>
    <lineage>
        <taxon>Bacteria</taxon>
        <taxon>Pseudomonadati</taxon>
        <taxon>Bacteroidota</taxon>
        <taxon>Flavobacteriia</taxon>
        <taxon>Flavobacteriales</taxon>
        <taxon>Flavobacteriaceae</taxon>
        <taxon>Sungkyunkwania</taxon>
    </lineage>
</organism>
<sequence length="218" mass="24928">MNIHPYISNDVEALSLSTKSEDAKSLFERLTFTHIPIVDDGQLLGCLCENDSRGFENGKILGDYQYALDHFSVHKGTNWLDVLETFAQNETNIVPVLDDVEKYIGYYELVDILSQFNETPFLNEAGGILIVEKGIKDYSFSEVTQIVESNNGKVLGLFISEIREDVVQITMKIAQQGLNEIIQTFRRYSYQIISGVEDDTYLEDLKERSEYLNKYLNI</sequence>
<feature type="domain" description="CBS" evidence="2">
    <location>
        <begin position="71"/>
        <end position="115"/>
    </location>
</feature>
<dbReference type="SUPFAM" id="SSF54631">
    <property type="entry name" value="CBS-domain pair"/>
    <property type="match status" value="1"/>
</dbReference>
<dbReference type="Pfam" id="PF00571">
    <property type="entry name" value="CBS"/>
    <property type="match status" value="1"/>
</dbReference>
<dbReference type="Gene3D" id="3.20.20.70">
    <property type="entry name" value="Aldolase class I"/>
    <property type="match status" value="1"/>
</dbReference>
<proteinExistence type="predicted"/>
<evidence type="ECO:0000313" key="3">
    <source>
        <dbReference type="EMBL" id="MFD0863654.1"/>
    </source>
</evidence>
<evidence type="ECO:0000256" key="1">
    <source>
        <dbReference type="ARBA" id="ARBA00023122"/>
    </source>
</evidence>